<dbReference type="AlphaFoldDB" id="A0A4S4A3L9"/>
<proteinExistence type="predicted"/>
<dbReference type="EMBL" id="SSNZ01000001">
    <property type="protein sequence ID" value="THF52873.1"/>
    <property type="molecule type" value="Genomic_DNA"/>
</dbReference>
<evidence type="ECO:0000313" key="1">
    <source>
        <dbReference type="EMBL" id="THF52873.1"/>
    </source>
</evidence>
<dbReference type="Gene3D" id="3.10.450.50">
    <property type="match status" value="1"/>
</dbReference>
<dbReference type="OrthoDB" id="1452256at2"/>
<dbReference type="InterPro" id="IPR032710">
    <property type="entry name" value="NTF2-like_dom_sf"/>
</dbReference>
<dbReference type="RefSeq" id="WP_136401398.1">
    <property type="nucleotide sequence ID" value="NZ_SSNZ01000001.1"/>
</dbReference>
<gene>
    <name evidence="1" type="ORF">E6C50_01300</name>
</gene>
<name>A0A4S4A3L9_9FLAO</name>
<keyword evidence="2" id="KW-1185">Reference proteome</keyword>
<evidence type="ECO:0000313" key="2">
    <source>
        <dbReference type="Proteomes" id="UP000307507"/>
    </source>
</evidence>
<dbReference type="Proteomes" id="UP000307507">
    <property type="component" value="Unassembled WGS sequence"/>
</dbReference>
<sequence>MNKERVKEFYLSNGPLNRSLMDEFLHDEIIFNWHSSKGFLQLDKQDLLELATELSKSYIASRIEINHILEDNDKVSLQYTHYVAPIENPNEEMVLAHFMVICELKDDKLYKVYQMSQLN</sequence>
<dbReference type="SUPFAM" id="SSF54427">
    <property type="entry name" value="NTF2-like"/>
    <property type="match status" value="1"/>
</dbReference>
<comment type="caution">
    <text evidence="1">The sequence shown here is derived from an EMBL/GenBank/DDBJ whole genome shotgun (WGS) entry which is preliminary data.</text>
</comment>
<organism evidence="1 2">
    <name type="scientific">Flavobacterium supellecticarium</name>
    <dbReference type="NCBI Taxonomy" id="2565924"/>
    <lineage>
        <taxon>Bacteria</taxon>
        <taxon>Pseudomonadati</taxon>
        <taxon>Bacteroidota</taxon>
        <taxon>Flavobacteriia</taxon>
        <taxon>Flavobacteriales</taxon>
        <taxon>Flavobacteriaceae</taxon>
        <taxon>Flavobacterium</taxon>
    </lineage>
</organism>
<reference evidence="1 2" key="1">
    <citation type="submission" date="2019-04" db="EMBL/GenBank/DDBJ databases">
        <title>Flavobacterium sp. nov. isolated from construction timber.</title>
        <authorList>
            <person name="Lin S.-Y."/>
            <person name="Chang C.-T."/>
            <person name="Young C.-C."/>
        </authorList>
    </citation>
    <scope>NUCLEOTIDE SEQUENCE [LARGE SCALE GENOMIC DNA]</scope>
    <source>
        <strain evidence="1 2">CC-CTC003</strain>
    </source>
</reference>
<protein>
    <submittedName>
        <fullName evidence="1">Nuclear transport factor 2 family protein</fullName>
    </submittedName>
</protein>
<accession>A0A4S4A3L9</accession>